<reference evidence="1" key="1">
    <citation type="journal article" date="2021" name="PeerJ">
        <title>Extensive microbial diversity within the chicken gut microbiome revealed by metagenomics and culture.</title>
        <authorList>
            <person name="Gilroy R."/>
            <person name="Ravi A."/>
            <person name="Getino M."/>
            <person name="Pursley I."/>
            <person name="Horton D.L."/>
            <person name="Alikhan N.F."/>
            <person name="Baker D."/>
            <person name="Gharbi K."/>
            <person name="Hall N."/>
            <person name="Watson M."/>
            <person name="Adriaenssens E.M."/>
            <person name="Foster-Nyarko E."/>
            <person name="Jarju S."/>
            <person name="Secka A."/>
            <person name="Antonio M."/>
            <person name="Oren A."/>
            <person name="Chaudhuri R.R."/>
            <person name="La Ragione R."/>
            <person name="Hildebrand F."/>
            <person name="Pallen M.J."/>
        </authorList>
    </citation>
    <scope>NUCLEOTIDE SEQUENCE</scope>
    <source>
        <strain evidence="1">CHK183-1962</strain>
    </source>
</reference>
<dbReference type="Proteomes" id="UP000886890">
    <property type="component" value="Unassembled WGS sequence"/>
</dbReference>
<evidence type="ECO:0000313" key="1">
    <source>
        <dbReference type="EMBL" id="HIX76572.1"/>
    </source>
</evidence>
<organism evidence="1 2">
    <name type="scientific">Candidatus Fusicatenibacter merdavium</name>
    <dbReference type="NCBI Taxonomy" id="2838600"/>
    <lineage>
        <taxon>Bacteria</taxon>
        <taxon>Bacillati</taxon>
        <taxon>Bacillota</taxon>
        <taxon>Clostridia</taxon>
        <taxon>Lachnospirales</taxon>
        <taxon>Lachnospiraceae</taxon>
        <taxon>Fusicatenibacter</taxon>
    </lineage>
</organism>
<sequence>MHIDTEKMIQDLLESLSKVSGIRPEDIPNIDLYMDQVTTFMDARLAFSKRHEEDKILTKTMINNYAKNHLLPPPEKKKYSKEHMLILIFIYYFKNILSINDIQTLLEPITKKYFHSENGFSISELYQEIFELERSEVSTVREDVIKTFDAARISFTDAPEEDKDFLQMFSFICMLSFDVYLKKQLIEELIDKINQGKENA</sequence>
<dbReference type="PANTHER" id="PTHR40056">
    <property type="entry name" value="HYPOTHETICAL CYTOSOLIC PROTEIN"/>
    <property type="match status" value="1"/>
</dbReference>
<accession>A0A9D2BIC9</accession>
<gene>
    <name evidence="1" type="ORF">H9734_03100</name>
</gene>
<dbReference type="PANTHER" id="PTHR40056:SF1">
    <property type="entry name" value="DUF1836 DOMAIN-CONTAINING PROTEIN"/>
    <property type="match status" value="1"/>
</dbReference>
<dbReference type="EMBL" id="DXEK01000050">
    <property type="protein sequence ID" value="HIX76572.1"/>
    <property type="molecule type" value="Genomic_DNA"/>
</dbReference>
<protein>
    <submittedName>
        <fullName evidence="1">DUF1836 domain-containing protein</fullName>
    </submittedName>
</protein>
<evidence type="ECO:0000313" key="2">
    <source>
        <dbReference type="Proteomes" id="UP000886890"/>
    </source>
</evidence>
<comment type="caution">
    <text evidence="1">The sequence shown here is derived from an EMBL/GenBank/DDBJ whole genome shotgun (WGS) entry which is preliminary data.</text>
</comment>
<dbReference type="Pfam" id="PF08876">
    <property type="entry name" value="DUF1836"/>
    <property type="match status" value="1"/>
</dbReference>
<dbReference type="InterPro" id="IPR014975">
    <property type="entry name" value="DUF1836"/>
</dbReference>
<name>A0A9D2BIC9_9FIRM</name>
<dbReference type="AlphaFoldDB" id="A0A9D2BIC9"/>
<reference evidence="1" key="2">
    <citation type="submission" date="2021-04" db="EMBL/GenBank/DDBJ databases">
        <authorList>
            <person name="Gilroy R."/>
        </authorList>
    </citation>
    <scope>NUCLEOTIDE SEQUENCE</scope>
    <source>
        <strain evidence="1">CHK183-1962</strain>
    </source>
</reference>
<proteinExistence type="predicted"/>